<name>A0AAN1JMI1_9BURK</name>
<dbReference type="InterPro" id="IPR051534">
    <property type="entry name" value="CBASS_pafABC_assoc_protein"/>
</dbReference>
<evidence type="ECO:0000259" key="2">
    <source>
        <dbReference type="Pfam" id="PF25583"/>
    </source>
</evidence>
<sequence>MFPDRVLALRKQALQTCICEQKVNRDEKPQLHKFDTFDYQIVDALSRDDYISTPELCAKLQSNPTATFVKNVSRRLNHLLDALRWVEWERRGKTDFWRRAEGMDEITGKSGPSHALALKMMERFCNQKLPPLLGNLLTPHFNAADETLKRHPHISPRYKAWDEKIKVVSAGFSVSFPDVDSVVCDAIAEALFQDECIDIIHRGRTGKDEADGMPQREAVLPLGLVESDGCIYLVAMSNKRSSEPEIFRMDRVSLCKDEGELARVPERLNAPKDFSLENFIVKQRAFDLSPAGDIVIELLFREDSFRHLQNRKISVDQITEVRDGGSIYVKATVTNCRKLRWWLREFGYKVEVLAPPDLRERIRSDAMKVAQMYSNPAPQSVEGSGLEACVEESCFNEQD</sequence>
<dbReference type="InterPro" id="IPR057727">
    <property type="entry name" value="WCX_dom"/>
</dbReference>
<feature type="domain" description="WCX" evidence="2">
    <location>
        <begin position="295"/>
        <end position="369"/>
    </location>
</feature>
<dbReference type="PROSITE" id="PS52050">
    <property type="entry name" value="WYL"/>
    <property type="match status" value="1"/>
</dbReference>
<dbReference type="Proteomes" id="UP000236649">
    <property type="component" value="Chromosome 4"/>
</dbReference>
<dbReference type="EMBL" id="CP026108">
    <property type="protein sequence ID" value="AUT75724.1"/>
    <property type="molecule type" value="Genomic_DNA"/>
</dbReference>
<evidence type="ECO:0000259" key="1">
    <source>
        <dbReference type="Pfam" id="PF13280"/>
    </source>
</evidence>
<accession>A0AAN1JMI1</accession>
<evidence type="ECO:0000313" key="4">
    <source>
        <dbReference type="Proteomes" id="UP000236649"/>
    </source>
</evidence>
<proteinExistence type="predicted"/>
<reference evidence="3 4" key="1">
    <citation type="submission" date="2018-01" db="EMBL/GenBank/DDBJ databases">
        <title>Species boundaries and ecological features among Paraburkholderia terrae DSMZ17804T, P. hospita DSMZ17164T and P. caribensis DSMZ13236T.</title>
        <authorList>
            <person name="Pratama A.A."/>
        </authorList>
    </citation>
    <scope>NUCLEOTIDE SEQUENCE [LARGE SCALE GENOMIC DNA]</scope>
    <source>
        <strain evidence="3 4">DSM 17164</strain>
    </source>
</reference>
<dbReference type="KEGG" id="phs:C2L64_46195"/>
<dbReference type="PANTHER" id="PTHR34580">
    <property type="match status" value="1"/>
</dbReference>
<dbReference type="Pfam" id="PF25583">
    <property type="entry name" value="WCX"/>
    <property type="match status" value="1"/>
</dbReference>
<dbReference type="PANTHER" id="PTHR34580:SF1">
    <property type="entry name" value="PROTEIN PAFC"/>
    <property type="match status" value="1"/>
</dbReference>
<dbReference type="Pfam" id="PF13280">
    <property type="entry name" value="WYL"/>
    <property type="match status" value="1"/>
</dbReference>
<evidence type="ECO:0008006" key="5">
    <source>
        <dbReference type="Google" id="ProtNLM"/>
    </source>
</evidence>
<organism evidence="3 4">
    <name type="scientific">Paraburkholderia hospita</name>
    <dbReference type="NCBI Taxonomy" id="169430"/>
    <lineage>
        <taxon>Bacteria</taxon>
        <taxon>Pseudomonadati</taxon>
        <taxon>Pseudomonadota</taxon>
        <taxon>Betaproteobacteria</taxon>
        <taxon>Burkholderiales</taxon>
        <taxon>Burkholderiaceae</taxon>
        <taxon>Paraburkholderia</taxon>
    </lineage>
</organism>
<dbReference type="InterPro" id="IPR026881">
    <property type="entry name" value="WYL_dom"/>
</dbReference>
<dbReference type="AlphaFoldDB" id="A0AAN1JMI1"/>
<gene>
    <name evidence="3" type="ORF">C2L64_46195</name>
</gene>
<feature type="domain" description="WYL" evidence="1">
    <location>
        <begin position="184"/>
        <end position="253"/>
    </location>
</feature>
<protein>
    <recommendedName>
        <fullName evidence="5">WYL domain-containing protein</fullName>
    </recommendedName>
</protein>
<evidence type="ECO:0000313" key="3">
    <source>
        <dbReference type="EMBL" id="AUT75724.1"/>
    </source>
</evidence>